<name>A0A6M0JZD7_9GAMM</name>
<evidence type="ECO:0000313" key="3">
    <source>
        <dbReference type="Proteomes" id="UP000483379"/>
    </source>
</evidence>
<sequence length="264" mass="28091">MHVKLSASHFQTEPAQAMSKPEHVLFFGTCLVDLGSPEAGLAAIRLIQQAGVQVRFPQGQTCCGQPAYHSGYRDEARRVARQQIAALQGSEPVVVPSASCAGMMRNHYPRLFEGTADAERANAMADRVVELCDFLARVLRIELADKGQPLRVALHHSCSARRELDVAGAAAALLGRLANVKVVEPDHAEECCGFGGTFAIKEPEISAAMAADKASSLAATEADVLVSQDCGCLMNIGGTAEKAGVALKTMHIAELLWKRCQAPS</sequence>
<dbReference type="EMBL" id="JAAIJQ010000028">
    <property type="protein sequence ID" value="NEV62444.1"/>
    <property type="molecule type" value="Genomic_DNA"/>
</dbReference>
<dbReference type="GO" id="GO:0016491">
    <property type="term" value="F:oxidoreductase activity"/>
    <property type="evidence" value="ECO:0007669"/>
    <property type="project" value="UniProtKB-ARBA"/>
</dbReference>
<organism evidence="2 3">
    <name type="scientific">Thiorhodococcus minor</name>
    <dbReference type="NCBI Taxonomy" id="57489"/>
    <lineage>
        <taxon>Bacteria</taxon>
        <taxon>Pseudomonadati</taxon>
        <taxon>Pseudomonadota</taxon>
        <taxon>Gammaproteobacteria</taxon>
        <taxon>Chromatiales</taxon>
        <taxon>Chromatiaceae</taxon>
        <taxon>Thiorhodococcus</taxon>
    </lineage>
</organism>
<dbReference type="InterPro" id="IPR004017">
    <property type="entry name" value="Cys_rich_dom"/>
</dbReference>
<comment type="caution">
    <text evidence="2">The sequence shown here is derived from an EMBL/GenBank/DDBJ whole genome shotgun (WGS) entry which is preliminary data.</text>
</comment>
<evidence type="ECO:0000259" key="1">
    <source>
        <dbReference type="Pfam" id="PF02754"/>
    </source>
</evidence>
<dbReference type="Pfam" id="PF02754">
    <property type="entry name" value="CCG"/>
    <property type="match status" value="2"/>
</dbReference>
<accession>A0A6M0JZD7</accession>
<dbReference type="PANTHER" id="PTHR30296:SF0">
    <property type="entry name" value="LACTATE UTILIZATION PROTEIN A"/>
    <property type="match status" value="1"/>
</dbReference>
<evidence type="ECO:0000313" key="2">
    <source>
        <dbReference type="EMBL" id="NEV62444.1"/>
    </source>
</evidence>
<dbReference type="AlphaFoldDB" id="A0A6M0JZD7"/>
<gene>
    <name evidence="2" type="ORF">G3446_11175</name>
</gene>
<dbReference type="PANTHER" id="PTHR30296">
    <property type="entry name" value="UNCHARACTERIZED PROTEIN YKGE"/>
    <property type="match status" value="1"/>
</dbReference>
<keyword evidence="3" id="KW-1185">Reference proteome</keyword>
<feature type="domain" description="Cysteine-rich" evidence="1">
    <location>
        <begin position="152"/>
        <end position="236"/>
    </location>
</feature>
<dbReference type="Proteomes" id="UP000483379">
    <property type="component" value="Unassembled WGS sequence"/>
</dbReference>
<dbReference type="GO" id="GO:0005829">
    <property type="term" value="C:cytosol"/>
    <property type="evidence" value="ECO:0007669"/>
    <property type="project" value="TreeGrafter"/>
</dbReference>
<reference evidence="2 3" key="1">
    <citation type="submission" date="2020-02" db="EMBL/GenBank/DDBJ databases">
        <title>Genome sequences of Thiorhodococcus mannitoliphagus and Thiorhodococcus minor, purple sulfur photosynthetic bacteria in the gammaproteobacterial family, Chromatiaceae.</title>
        <authorList>
            <person name="Aviles F.A."/>
            <person name="Meyer T.E."/>
            <person name="Kyndt J.A."/>
        </authorList>
    </citation>
    <scope>NUCLEOTIDE SEQUENCE [LARGE SCALE GENOMIC DNA]</scope>
    <source>
        <strain evidence="2 3">DSM 11518</strain>
    </source>
</reference>
<proteinExistence type="predicted"/>
<protein>
    <submittedName>
        <fullName evidence="2">(Fe-S)-binding protein</fullName>
    </submittedName>
</protein>
<feature type="domain" description="Cysteine-rich" evidence="1">
    <location>
        <begin position="24"/>
        <end position="105"/>
    </location>
</feature>